<keyword evidence="3 5" id="KW-1133">Transmembrane helix</keyword>
<gene>
    <name evidence="6" type="ORF">AKJ64_03270</name>
</gene>
<feature type="transmembrane region" description="Helical" evidence="5">
    <location>
        <begin position="30"/>
        <end position="51"/>
    </location>
</feature>
<proteinExistence type="predicted"/>
<keyword evidence="7" id="KW-1185">Reference proteome</keyword>
<dbReference type="PANTHER" id="PTHR10283">
    <property type="entry name" value="SOLUTE CARRIER FAMILY 13 MEMBER"/>
    <property type="match status" value="1"/>
</dbReference>
<evidence type="ECO:0000256" key="4">
    <source>
        <dbReference type="ARBA" id="ARBA00023136"/>
    </source>
</evidence>
<evidence type="ECO:0008006" key="8">
    <source>
        <dbReference type="Google" id="ProtNLM"/>
    </source>
</evidence>
<dbReference type="InterPro" id="IPR001898">
    <property type="entry name" value="SLC13A/DASS"/>
</dbReference>
<evidence type="ECO:0000256" key="3">
    <source>
        <dbReference type="ARBA" id="ARBA00022989"/>
    </source>
</evidence>
<keyword evidence="4 5" id="KW-0472">Membrane</keyword>
<dbReference type="EMBL" id="LHXN01000055">
    <property type="protein sequence ID" value="KXA92394.1"/>
    <property type="molecule type" value="Genomic_DNA"/>
</dbReference>
<sequence length="130" mass="14032">MPSHAVAALLLPVLVSIIQAGEIGQERKFAVAIFLALTYSTSVGSIGSLLGGARNILAIGLLETVTGTSLSFLDWMIAGVPIALVLTVLTFFTLKLVYPWEEIDTQKIRNKLQEEVGEMGSMSRGKRKLE</sequence>
<dbReference type="GO" id="GO:0005886">
    <property type="term" value="C:plasma membrane"/>
    <property type="evidence" value="ECO:0007669"/>
    <property type="project" value="TreeGrafter"/>
</dbReference>
<keyword evidence="2 5" id="KW-0812">Transmembrane</keyword>
<reference evidence="6 7" key="1">
    <citation type="journal article" date="2016" name="Sci. Rep.">
        <title>Metabolic traits of an uncultured archaeal lineage -MSBL1- from brine pools of the Red Sea.</title>
        <authorList>
            <person name="Mwirichia R."/>
            <person name="Alam I."/>
            <person name="Rashid M."/>
            <person name="Vinu M."/>
            <person name="Ba-Alawi W."/>
            <person name="Anthony Kamau A."/>
            <person name="Kamanda Ngugi D."/>
            <person name="Goker M."/>
            <person name="Klenk H.P."/>
            <person name="Bajic V."/>
            <person name="Stingl U."/>
        </authorList>
    </citation>
    <scope>NUCLEOTIDE SEQUENCE [LARGE SCALE GENOMIC DNA]</scope>
    <source>
        <strain evidence="6">SCGC-AAA259E17</strain>
    </source>
</reference>
<dbReference type="GO" id="GO:0008514">
    <property type="term" value="F:organic anion transmembrane transporter activity"/>
    <property type="evidence" value="ECO:0007669"/>
    <property type="project" value="UniProtKB-ARBA"/>
</dbReference>
<comment type="caution">
    <text evidence="6">The sequence shown here is derived from an EMBL/GenBank/DDBJ whole genome shotgun (WGS) entry which is preliminary data.</text>
</comment>
<dbReference type="PANTHER" id="PTHR10283:SF82">
    <property type="entry name" value="SOLUTE CARRIER FAMILY 13 MEMBER 2"/>
    <property type="match status" value="1"/>
</dbReference>
<dbReference type="GO" id="GO:1905039">
    <property type="term" value="P:carboxylic acid transmembrane transport"/>
    <property type="evidence" value="ECO:0007669"/>
    <property type="project" value="UniProtKB-ARBA"/>
</dbReference>
<dbReference type="Proteomes" id="UP000070373">
    <property type="component" value="Unassembled WGS sequence"/>
</dbReference>
<accession>A0A133UDZ0</accession>
<organism evidence="6 7">
    <name type="scientific">candidate division MSBL1 archaeon SCGC-AAA259E17</name>
    <dbReference type="NCBI Taxonomy" id="1698263"/>
    <lineage>
        <taxon>Archaea</taxon>
        <taxon>Methanobacteriati</taxon>
        <taxon>Methanobacteriota</taxon>
        <taxon>candidate division MSBL1</taxon>
    </lineage>
</organism>
<evidence type="ECO:0000256" key="1">
    <source>
        <dbReference type="ARBA" id="ARBA00004141"/>
    </source>
</evidence>
<comment type="subcellular location">
    <subcellularLocation>
        <location evidence="1">Membrane</location>
        <topology evidence="1">Multi-pass membrane protein</topology>
    </subcellularLocation>
</comment>
<evidence type="ECO:0000313" key="7">
    <source>
        <dbReference type="Proteomes" id="UP000070373"/>
    </source>
</evidence>
<protein>
    <recommendedName>
        <fullName evidence="8">Citrate transporter-like domain-containing protein</fullName>
    </recommendedName>
</protein>
<evidence type="ECO:0000313" key="6">
    <source>
        <dbReference type="EMBL" id="KXA92394.1"/>
    </source>
</evidence>
<dbReference type="AlphaFoldDB" id="A0A133UDZ0"/>
<dbReference type="Pfam" id="PF00939">
    <property type="entry name" value="Na_sulph_symp"/>
    <property type="match status" value="1"/>
</dbReference>
<evidence type="ECO:0000256" key="5">
    <source>
        <dbReference type="SAM" id="Phobius"/>
    </source>
</evidence>
<name>A0A133UDZ0_9EURY</name>
<feature type="transmembrane region" description="Helical" evidence="5">
    <location>
        <begin position="72"/>
        <end position="94"/>
    </location>
</feature>
<evidence type="ECO:0000256" key="2">
    <source>
        <dbReference type="ARBA" id="ARBA00022692"/>
    </source>
</evidence>